<comment type="caution">
    <text evidence="1">The sequence shown here is derived from an EMBL/GenBank/DDBJ whole genome shotgun (WGS) entry which is preliminary data.</text>
</comment>
<accession>A0ACB7P971</accession>
<evidence type="ECO:0000313" key="2">
    <source>
        <dbReference type="Proteomes" id="UP000724584"/>
    </source>
</evidence>
<evidence type="ECO:0000313" key="1">
    <source>
        <dbReference type="EMBL" id="KAH6632485.1"/>
    </source>
</evidence>
<keyword evidence="2" id="KW-1185">Reference proteome</keyword>
<dbReference type="Proteomes" id="UP000724584">
    <property type="component" value="Unassembled WGS sequence"/>
</dbReference>
<sequence length="59" mass="6805">MRTRMAELFDDETCIRWWLPNDEGFSPLLQNIRAIADERNEAAARLKGRACTDSPCVLH</sequence>
<protein>
    <submittedName>
        <fullName evidence="1">Uncharacterized protein</fullName>
    </submittedName>
</protein>
<gene>
    <name evidence="1" type="ORF">F5144DRAFT_489957</name>
</gene>
<reference evidence="1 2" key="1">
    <citation type="journal article" date="2021" name="Nat. Commun.">
        <title>Genetic determinants of endophytism in the Arabidopsis root mycobiome.</title>
        <authorList>
            <person name="Mesny F."/>
            <person name="Miyauchi S."/>
            <person name="Thiergart T."/>
            <person name="Pickel B."/>
            <person name="Atanasova L."/>
            <person name="Karlsson M."/>
            <person name="Huettel B."/>
            <person name="Barry K.W."/>
            <person name="Haridas S."/>
            <person name="Chen C."/>
            <person name="Bauer D."/>
            <person name="Andreopoulos W."/>
            <person name="Pangilinan J."/>
            <person name="LaButti K."/>
            <person name="Riley R."/>
            <person name="Lipzen A."/>
            <person name="Clum A."/>
            <person name="Drula E."/>
            <person name="Henrissat B."/>
            <person name="Kohler A."/>
            <person name="Grigoriev I.V."/>
            <person name="Martin F.M."/>
            <person name="Hacquard S."/>
        </authorList>
    </citation>
    <scope>NUCLEOTIDE SEQUENCE [LARGE SCALE GENOMIC DNA]</scope>
    <source>
        <strain evidence="1 2">MPI-SDFR-AT-0079</strain>
    </source>
</reference>
<dbReference type="EMBL" id="JAGIZQ010000004">
    <property type="protein sequence ID" value="KAH6632485.1"/>
    <property type="molecule type" value="Genomic_DNA"/>
</dbReference>
<proteinExistence type="predicted"/>
<name>A0ACB7P971_9PEZI</name>
<organism evidence="1 2">
    <name type="scientific">Chaetomium tenue</name>
    <dbReference type="NCBI Taxonomy" id="1854479"/>
    <lineage>
        <taxon>Eukaryota</taxon>
        <taxon>Fungi</taxon>
        <taxon>Dikarya</taxon>
        <taxon>Ascomycota</taxon>
        <taxon>Pezizomycotina</taxon>
        <taxon>Sordariomycetes</taxon>
        <taxon>Sordariomycetidae</taxon>
        <taxon>Sordariales</taxon>
        <taxon>Chaetomiaceae</taxon>
        <taxon>Chaetomium</taxon>
    </lineage>
</organism>